<evidence type="ECO:0000313" key="22">
    <source>
        <dbReference type="EMBL" id="RCH44942.1"/>
    </source>
</evidence>
<organism evidence="22 23">
    <name type="scientific">Blautia obeum</name>
    <dbReference type="NCBI Taxonomy" id="40520"/>
    <lineage>
        <taxon>Bacteria</taxon>
        <taxon>Bacillati</taxon>
        <taxon>Bacillota</taxon>
        <taxon>Clostridia</taxon>
        <taxon>Lachnospirales</taxon>
        <taxon>Lachnospiraceae</taxon>
        <taxon>Blautia</taxon>
    </lineage>
</organism>
<dbReference type="RefSeq" id="WP_114001915.1">
    <property type="nucleotide sequence ID" value="NZ_PSQG01000006.1"/>
</dbReference>
<keyword evidence="12" id="KW-0256">Endoplasmic reticulum</keyword>
<evidence type="ECO:0000256" key="13">
    <source>
        <dbReference type="ARBA" id="ARBA00022833"/>
    </source>
</evidence>
<keyword evidence="15" id="KW-0482">Metalloprotease</keyword>
<keyword evidence="17" id="KW-0325">Glycoprotein</keyword>
<evidence type="ECO:0000256" key="19">
    <source>
        <dbReference type="ARBA" id="ARBA00025833"/>
    </source>
</evidence>
<keyword evidence="6" id="KW-0964">Secreted</keyword>
<comment type="subcellular location">
    <subcellularLocation>
        <location evidence="1">Endoplasmic reticulum</location>
    </subcellularLocation>
    <subcellularLocation>
        <location evidence="3">Golgi apparatus</location>
    </subcellularLocation>
    <subcellularLocation>
        <location evidence="2">Lysosome</location>
    </subcellularLocation>
    <subcellularLocation>
        <location evidence="4">Secreted</location>
    </subcellularLocation>
</comment>
<dbReference type="GO" id="GO:0046872">
    <property type="term" value="F:metal ion binding"/>
    <property type="evidence" value="ECO:0007669"/>
    <property type="project" value="UniProtKB-KW"/>
</dbReference>
<reference evidence="22 23" key="1">
    <citation type="submission" date="2018-02" db="EMBL/GenBank/DDBJ databases">
        <title>Complete genome sequencing of Faecalibacterium prausnitzii strains isolated from the human gut.</title>
        <authorList>
            <person name="Fitzgerald B.C."/>
            <person name="Shkoporov A.N."/>
            <person name="Ross P.R."/>
            <person name="Hill C."/>
        </authorList>
    </citation>
    <scope>NUCLEOTIDE SEQUENCE [LARGE SCALE GENOMIC DNA]</scope>
    <source>
        <strain evidence="22 23">APC942/31-1</strain>
    </source>
</reference>
<keyword evidence="13" id="KW-0862">Zinc</keyword>
<dbReference type="Pfam" id="PF04389">
    <property type="entry name" value="Peptidase_M28"/>
    <property type="match status" value="1"/>
</dbReference>
<evidence type="ECO:0000256" key="11">
    <source>
        <dbReference type="ARBA" id="ARBA00022801"/>
    </source>
</evidence>
<dbReference type="PANTHER" id="PTHR12053:SF3">
    <property type="entry name" value="CARBOXYPEPTIDASE Q"/>
    <property type="match status" value="1"/>
</dbReference>
<dbReference type="InterPro" id="IPR007484">
    <property type="entry name" value="Peptidase_M28"/>
</dbReference>
<comment type="caution">
    <text evidence="22">The sequence shown here is derived from an EMBL/GenBank/DDBJ whole genome shotgun (WGS) entry which is preliminary data.</text>
</comment>
<evidence type="ECO:0000259" key="21">
    <source>
        <dbReference type="Pfam" id="PF04389"/>
    </source>
</evidence>
<keyword evidence="16" id="KW-0865">Zymogen</keyword>
<keyword evidence="9" id="KW-0479">Metal-binding</keyword>
<keyword evidence="7" id="KW-0121">Carboxypeptidase</keyword>
<evidence type="ECO:0000256" key="17">
    <source>
        <dbReference type="ARBA" id="ARBA00023180"/>
    </source>
</evidence>
<dbReference type="GO" id="GO:0005576">
    <property type="term" value="C:extracellular region"/>
    <property type="evidence" value="ECO:0007669"/>
    <property type="project" value="UniProtKB-SubCell"/>
</dbReference>
<evidence type="ECO:0000256" key="20">
    <source>
        <dbReference type="ARBA" id="ARBA00033328"/>
    </source>
</evidence>
<dbReference type="GO" id="GO:0005764">
    <property type="term" value="C:lysosome"/>
    <property type="evidence" value="ECO:0007669"/>
    <property type="project" value="UniProtKB-SubCell"/>
</dbReference>
<evidence type="ECO:0000256" key="6">
    <source>
        <dbReference type="ARBA" id="ARBA00022525"/>
    </source>
</evidence>
<dbReference type="GO" id="GO:0070573">
    <property type="term" value="F:metallodipeptidase activity"/>
    <property type="evidence" value="ECO:0007669"/>
    <property type="project" value="InterPro"/>
</dbReference>
<proteinExistence type="predicted"/>
<evidence type="ECO:0000256" key="12">
    <source>
        <dbReference type="ARBA" id="ARBA00022824"/>
    </source>
</evidence>
<dbReference type="SUPFAM" id="SSF53187">
    <property type="entry name" value="Zn-dependent exopeptidases"/>
    <property type="match status" value="1"/>
</dbReference>
<evidence type="ECO:0000256" key="7">
    <source>
        <dbReference type="ARBA" id="ARBA00022645"/>
    </source>
</evidence>
<evidence type="ECO:0000256" key="2">
    <source>
        <dbReference type="ARBA" id="ARBA00004371"/>
    </source>
</evidence>
<dbReference type="Gene3D" id="3.50.30.30">
    <property type="match status" value="1"/>
</dbReference>
<dbReference type="PANTHER" id="PTHR12053">
    <property type="entry name" value="PROTEASE FAMILY M28 PLASMA GLUTAMATE CARBOXYPEPTIDASE-RELATED"/>
    <property type="match status" value="1"/>
</dbReference>
<keyword evidence="11" id="KW-0378">Hydrolase</keyword>
<evidence type="ECO:0000313" key="23">
    <source>
        <dbReference type="Proteomes" id="UP000253208"/>
    </source>
</evidence>
<evidence type="ECO:0000256" key="5">
    <source>
        <dbReference type="ARBA" id="ARBA00014116"/>
    </source>
</evidence>
<name>A0A367G2J9_9FIRM</name>
<evidence type="ECO:0000256" key="8">
    <source>
        <dbReference type="ARBA" id="ARBA00022670"/>
    </source>
</evidence>
<evidence type="ECO:0000256" key="10">
    <source>
        <dbReference type="ARBA" id="ARBA00022729"/>
    </source>
</evidence>
<feature type="domain" description="Peptidase M28" evidence="21">
    <location>
        <begin position="225"/>
        <end position="401"/>
    </location>
</feature>
<keyword evidence="14" id="KW-0333">Golgi apparatus</keyword>
<evidence type="ECO:0000256" key="16">
    <source>
        <dbReference type="ARBA" id="ARBA00023145"/>
    </source>
</evidence>
<dbReference type="GO" id="GO:0004180">
    <property type="term" value="F:carboxypeptidase activity"/>
    <property type="evidence" value="ECO:0007669"/>
    <property type="project" value="UniProtKB-KW"/>
</dbReference>
<keyword evidence="18" id="KW-0458">Lysosome</keyword>
<evidence type="ECO:0000256" key="18">
    <source>
        <dbReference type="ARBA" id="ARBA00023228"/>
    </source>
</evidence>
<sequence length="437" mass="48199">MNTKKISGRRQMEFLAGFDFVREAGTAGEVKAAKMIRDTLDSFGVKNRMEEFDFWDFRINRAVLKVVEPYQKEYVVTGYGRCGNTGAEGLKADFLYVENGDAVSLSRAKGKIVMVNGRVSGDVYQRLVSAGAVGFISVEGSPLDEGVDRVPCQRSLPMIFPGDAAEETEGLSESAEDIHKMQEKYSGRIPGANLHYKDAVELVTEGASEVCLVVEQDVTACRSRNVVARIEGTDKKDEILTITAHYDSVPEGPGAYDNMAGAAIIMELCRYFQQYRPRRTMEFVWFGAEEKGLLGSRDYIRVHESELGAHRFNMNVDLAGQLIGGNVLGVTGEASVCDKLLEIADGTGIGASAKNQIWGSDSNSFAWKGIPAMTLNRDGFGMHTRYDTIDLLSAWSLERSAILLGCIADELGNAEVFPFERKMPEKFIGELDEYMCR</sequence>
<evidence type="ECO:0000256" key="4">
    <source>
        <dbReference type="ARBA" id="ARBA00004613"/>
    </source>
</evidence>
<dbReference type="GO" id="GO:0006508">
    <property type="term" value="P:proteolysis"/>
    <property type="evidence" value="ECO:0007669"/>
    <property type="project" value="UniProtKB-KW"/>
</dbReference>
<protein>
    <recommendedName>
        <fullName evidence="5">Carboxypeptidase Q</fullName>
    </recommendedName>
    <alternativeName>
        <fullName evidence="20">Plasma glutamate carboxypeptidase</fullName>
    </alternativeName>
</protein>
<evidence type="ECO:0000256" key="3">
    <source>
        <dbReference type="ARBA" id="ARBA00004555"/>
    </source>
</evidence>
<comment type="subunit">
    <text evidence="19">Homodimer. The monomeric form is inactive while the homodimer is active.</text>
</comment>
<evidence type="ECO:0000256" key="14">
    <source>
        <dbReference type="ARBA" id="ARBA00023034"/>
    </source>
</evidence>
<keyword evidence="8" id="KW-0645">Protease</keyword>
<evidence type="ECO:0000256" key="15">
    <source>
        <dbReference type="ARBA" id="ARBA00023049"/>
    </source>
</evidence>
<evidence type="ECO:0000256" key="1">
    <source>
        <dbReference type="ARBA" id="ARBA00004240"/>
    </source>
</evidence>
<dbReference type="Proteomes" id="UP000253208">
    <property type="component" value="Unassembled WGS sequence"/>
</dbReference>
<dbReference type="EMBL" id="PSQG01000006">
    <property type="protein sequence ID" value="RCH44942.1"/>
    <property type="molecule type" value="Genomic_DNA"/>
</dbReference>
<gene>
    <name evidence="22" type="ORF">C4886_05695</name>
</gene>
<dbReference type="Gene3D" id="3.40.630.10">
    <property type="entry name" value="Zn peptidases"/>
    <property type="match status" value="1"/>
</dbReference>
<dbReference type="InterPro" id="IPR039866">
    <property type="entry name" value="CPQ"/>
</dbReference>
<accession>A0A367G2J9</accession>
<dbReference type="AlphaFoldDB" id="A0A367G2J9"/>
<keyword evidence="10" id="KW-0732">Signal</keyword>
<evidence type="ECO:0000256" key="9">
    <source>
        <dbReference type="ARBA" id="ARBA00022723"/>
    </source>
</evidence>